<feature type="compositionally biased region" description="Low complexity" evidence="1">
    <location>
        <begin position="28"/>
        <end position="45"/>
    </location>
</feature>
<accession>A0A0L8LU61</accession>
<keyword evidence="3" id="KW-1185">Reference proteome</keyword>
<dbReference type="AlphaFoldDB" id="A0A0L8LU61"/>
<evidence type="ECO:0000313" key="2">
    <source>
        <dbReference type="EMBL" id="KOG41732.1"/>
    </source>
</evidence>
<name>A0A0L8LU61_9ACTN</name>
<evidence type="ECO:0000256" key="1">
    <source>
        <dbReference type="SAM" id="MobiDB-lite"/>
    </source>
</evidence>
<gene>
    <name evidence="2" type="ORF">ADK37_06455</name>
</gene>
<dbReference type="Proteomes" id="UP000037251">
    <property type="component" value="Unassembled WGS sequence"/>
</dbReference>
<sequence length="193" mass="19850">MLTAVAVPVAVAALTLAGCGQTRAGAKAASAPSSASPTSTSSATPRHISAELREVEDSTCGTTTPRPSAARTSASPSPRVGEDRPPNYGDNNAYRRTLPLKGLAVCRGEAHVRRLTEQLRGVPVDRAEVDAALSRLGYGDQVERVGSDGDGVRFVIGLDGVCVTGTLGPSHDDTVEAHGPYMEGGCVEPAYGH</sequence>
<dbReference type="eggNOG" id="ENOG5033EMS">
    <property type="taxonomic scope" value="Bacteria"/>
</dbReference>
<reference evidence="3" key="1">
    <citation type="submission" date="2015-07" db="EMBL/GenBank/DDBJ databases">
        <authorList>
            <person name="Ju K.-S."/>
            <person name="Doroghazi J.R."/>
            <person name="Metcalf W.W."/>
        </authorList>
    </citation>
    <scope>NUCLEOTIDE SEQUENCE [LARGE SCALE GENOMIC DNA]</scope>
    <source>
        <strain evidence="3">NRRL 2290</strain>
    </source>
</reference>
<organism evidence="2 3">
    <name type="scientific">Streptomyces resistomycificus</name>
    <dbReference type="NCBI Taxonomy" id="67356"/>
    <lineage>
        <taxon>Bacteria</taxon>
        <taxon>Bacillati</taxon>
        <taxon>Actinomycetota</taxon>
        <taxon>Actinomycetes</taxon>
        <taxon>Kitasatosporales</taxon>
        <taxon>Streptomycetaceae</taxon>
        <taxon>Streptomyces</taxon>
        <taxon>Streptomyces aurantiacus group</taxon>
    </lineage>
</organism>
<proteinExistence type="predicted"/>
<protein>
    <submittedName>
        <fullName evidence="2">Uncharacterized protein</fullName>
    </submittedName>
</protein>
<feature type="region of interest" description="Disordered" evidence="1">
    <location>
        <begin position="28"/>
        <end position="94"/>
    </location>
</feature>
<evidence type="ECO:0000313" key="3">
    <source>
        <dbReference type="Proteomes" id="UP000037251"/>
    </source>
</evidence>
<dbReference type="PATRIC" id="fig|67356.5.peg.1420"/>
<comment type="caution">
    <text evidence="2">The sequence shown here is derived from an EMBL/GenBank/DDBJ whole genome shotgun (WGS) entry which is preliminary data.</text>
</comment>
<dbReference type="EMBL" id="LGUS01000036">
    <property type="protein sequence ID" value="KOG41732.1"/>
    <property type="molecule type" value="Genomic_DNA"/>
</dbReference>
<feature type="compositionally biased region" description="Low complexity" evidence="1">
    <location>
        <begin position="62"/>
        <end position="79"/>
    </location>
</feature>